<evidence type="ECO:0000259" key="7">
    <source>
        <dbReference type="PROSITE" id="PS50066"/>
    </source>
</evidence>
<evidence type="ECO:0000256" key="1">
    <source>
        <dbReference type="ARBA" id="ARBA00004123"/>
    </source>
</evidence>
<accession>A0A834YJ24</accession>
<dbReference type="Pfam" id="PF00319">
    <property type="entry name" value="SRF-TF"/>
    <property type="match status" value="1"/>
</dbReference>
<evidence type="ECO:0000256" key="2">
    <source>
        <dbReference type="ARBA" id="ARBA00023015"/>
    </source>
</evidence>
<evidence type="ECO:0000256" key="6">
    <source>
        <dbReference type="SAM" id="Coils"/>
    </source>
</evidence>
<comment type="caution">
    <text evidence="8">The sequence shown here is derived from an EMBL/GenBank/DDBJ whole genome shotgun (WGS) entry which is preliminary data.</text>
</comment>
<dbReference type="SUPFAM" id="SSF55455">
    <property type="entry name" value="SRF-like"/>
    <property type="match status" value="1"/>
</dbReference>
<dbReference type="OrthoDB" id="779403at2759"/>
<keyword evidence="6" id="KW-0175">Coiled coil</keyword>
<keyword evidence="4" id="KW-0804">Transcription</keyword>
<dbReference type="AlphaFoldDB" id="A0A834YJ24"/>
<dbReference type="OMA" id="EVFPSHD"/>
<feature type="coiled-coil region" evidence="6">
    <location>
        <begin position="87"/>
        <end position="114"/>
    </location>
</feature>
<evidence type="ECO:0000256" key="3">
    <source>
        <dbReference type="ARBA" id="ARBA00023125"/>
    </source>
</evidence>
<protein>
    <recommendedName>
        <fullName evidence="7">MADS-box domain-containing protein</fullName>
    </recommendedName>
</protein>
<dbReference type="EMBL" id="JABCRI010000020">
    <property type="protein sequence ID" value="KAF8387593.1"/>
    <property type="molecule type" value="Genomic_DNA"/>
</dbReference>
<gene>
    <name evidence="8" type="ORF">HHK36_026246</name>
</gene>
<evidence type="ECO:0000256" key="4">
    <source>
        <dbReference type="ARBA" id="ARBA00023163"/>
    </source>
</evidence>
<proteinExistence type="predicted"/>
<name>A0A834YJ24_TETSI</name>
<keyword evidence="5" id="KW-0539">Nucleus</keyword>
<dbReference type="InterPro" id="IPR036879">
    <property type="entry name" value="TF_MADSbox_sf"/>
</dbReference>
<keyword evidence="2" id="KW-0805">Transcription regulation</keyword>
<dbReference type="InterPro" id="IPR050142">
    <property type="entry name" value="MADS-box/MEF2_TF"/>
</dbReference>
<dbReference type="FunFam" id="3.40.1810.10:FF:000018">
    <property type="entry name" value="agamous-like MADS-box protein AGL80"/>
    <property type="match status" value="1"/>
</dbReference>
<reference evidence="8 9" key="1">
    <citation type="submission" date="2020-04" db="EMBL/GenBank/DDBJ databases">
        <title>Plant Genome Project.</title>
        <authorList>
            <person name="Zhang R.-G."/>
        </authorList>
    </citation>
    <scope>NUCLEOTIDE SEQUENCE [LARGE SCALE GENOMIC DNA]</scope>
    <source>
        <strain evidence="8">YNK0</strain>
        <tissue evidence="8">Leaf</tissue>
    </source>
</reference>
<evidence type="ECO:0000313" key="9">
    <source>
        <dbReference type="Proteomes" id="UP000655225"/>
    </source>
</evidence>
<keyword evidence="3" id="KW-0238">DNA-binding</keyword>
<dbReference type="InterPro" id="IPR033897">
    <property type="entry name" value="SRF-like_MADS-box"/>
</dbReference>
<dbReference type="GO" id="GO:0046983">
    <property type="term" value="F:protein dimerization activity"/>
    <property type="evidence" value="ECO:0007669"/>
    <property type="project" value="InterPro"/>
</dbReference>
<dbReference type="Gene3D" id="3.40.1810.10">
    <property type="entry name" value="Transcription factor, MADS-box"/>
    <property type="match status" value="1"/>
</dbReference>
<dbReference type="GO" id="GO:0000987">
    <property type="term" value="F:cis-regulatory region sequence-specific DNA binding"/>
    <property type="evidence" value="ECO:0007669"/>
    <property type="project" value="InterPro"/>
</dbReference>
<dbReference type="GO" id="GO:0000981">
    <property type="term" value="F:DNA-binding transcription factor activity, RNA polymerase II-specific"/>
    <property type="evidence" value="ECO:0007669"/>
    <property type="project" value="InterPro"/>
</dbReference>
<organism evidence="8 9">
    <name type="scientific">Tetracentron sinense</name>
    <name type="common">Spur-leaf</name>
    <dbReference type="NCBI Taxonomy" id="13715"/>
    <lineage>
        <taxon>Eukaryota</taxon>
        <taxon>Viridiplantae</taxon>
        <taxon>Streptophyta</taxon>
        <taxon>Embryophyta</taxon>
        <taxon>Tracheophyta</taxon>
        <taxon>Spermatophyta</taxon>
        <taxon>Magnoliopsida</taxon>
        <taxon>Trochodendrales</taxon>
        <taxon>Trochodendraceae</taxon>
        <taxon>Tetracentron</taxon>
    </lineage>
</organism>
<dbReference type="PANTHER" id="PTHR48019">
    <property type="entry name" value="SERUM RESPONSE FACTOR HOMOLOG"/>
    <property type="match status" value="1"/>
</dbReference>
<dbReference type="GO" id="GO:0045944">
    <property type="term" value="P:positive regulation of transcription by RNA polymerase II"/>
    <property type="evidence" value="ECO:0007669"/>
    <property type="project" value="InterPro"/>
</dbReference>
<evidence type="ECO:0000256" key="5">
    <source>
        <dbReference type="ARBA" id="ARBA00023242"/>
    </source>
</evidence>
<dbReference type="PRINTS" id="PR00404">
    <property type="entry name" value="MADSDOMAIN"/>
</dbReference>
<keyword evidence="9" id="KW-1185">Reference proteome</keyword>
<dbReference type="GO" id="GO:0005634">
    <property type="term" value="C:nucleus"/>
    <property type="evidence" value="ECO:0007669"/>
    <property type="project" value="UniProtKB-SubCell"/>
</dbReference>
<dbReference type="SMART" id="SM00432">
    <property type="entry name" value="MADS"/>
    <property type="match status" value="1"/>
</dbReference>
<sequence length="236" mass="27043">MARKKVKLAYIANDSARRATFKKRMKGLMKKVSELSTLCGVNACAIIYSPYHTQPEVWPFPSDAQRVLARFKSLPQMEQSKKMMNQEGFLRQMLAKVKEQLKKQQKENRECEMIQLMYKCLVGNGVHDVNINNLGEMAWLVEDMMKDIRDRIEFLHGMSLPPFLKGGEIGVEGKTDIEVSMEALQNQEMTTMEALQKQHWFMELISSQEHMGSVGAGMVVPSYLDDNSSWSNILFP</sequence>
<evidence type="ECO:0000313" key="8">
    <source>
        <dbReference type="EMBL" id="KAF8387593.1"/>
    </source>
</evidence>
<dbReference type="CDD" id="cd00266">
    <property type="entry name" value="MADS_SRF_like"/>
    <property type="match status" value="1"/>
</dbReference>
<comment type="subcellular location">
    <subcellularLocation>
        <location evidence="1">Nucleus</location>
    </subcellularLocation>
</comment>
<dbReference type="InterPro" id="IPR002100">
    <property type="entry name" value="TF_MADSbox"/>
</dbReference>
<feature type="domain" description="MADS-box" evidence="7">
    <location>
        <begin position="1"/>
        <end position="49"/>
    </location>
</feature>
<dbReference type="PROSITE" id="PS50066">
    <property type="entry name" value="MADS_BOX_2"/>
    <property type="match status" value="1"/>
</dbReference>
<dbReference type="Proteomes" id="UP000655225">
    <property type="component" value="Unassembled WGS sequence"/>
</dbReference>